<proteinExistence type="predicted"/>
<reference evidence="1" key="1">
    <citation type="submission" date="2018-06" db="EMBL/GenBank/DDBJ databases">
        <authorList>
            <person name="Zhirakovskaya E."/>
        </authorList>
    </citation>
    <scope>NUCLEOTIDE SEQUENCE</scope>
</reference>
<gene>
    <name evidence="1" type="ORF">MNBD_CHLOROFLEXI01-1525</name>
</gene>
<evidence type="ECO:0000313" key="1">
    <source>
        <dbReference type="EMBL" id="VAW31372.1"/>
    </source>
</evidence>
<protein>
    <recommendedName>
        <fullName evidence="2">STAS/SEC14 domain-containing protein</fullName>
    </recommendedName>
</protein>
<evidence type="ECO:0008006" key="2">
    <source>
        <dbReference type="Google" id="ProtNLM"/>
    </source>
</evidence>
<dbReference type="EMBL" id="UOEU01000207">
    <property type="protein sequence ID" value="VAW31372.1"/>
    <property type="molecule type" value="Genomic_DNA"/>
</dbReference>
<sequence length="99" mass="11222">MILAHRKVASLTKRESELLQKIGAGLSDEVQNRYDALQKKLLAEQITADEHQELLSLIEIVENSDAERLKNLIELSQLRQVTLDELLSQLGIHHPPAYV</sequence>
<dbReference type="AlphaFoldDB" id="A0A3B0UY19"/>
<accession>A0A3B0UY19</accession>
<organism evidence="1">
    <name type="scientific">hydrothermal vent metagenome</name>
    <dbReference type="NCBI Taxonomy" id="652676"/>
    <lineage>
        <taxon>unclassified sequences</taxon>
        <taxon>metagenomes</taxon>
        <taxon>ecological metagenomes</taxon>
    </lineage>
</organism>
<name>A0A3B0UY19_9ZZZZ</name>